<dbReference type="SUPFAM" id="SSF159006">
    <property type="entry name" value="YopX-like"/>
    <property type="match status" value="1"/>
</dbReference>
<dbReference type="EMBL" id="LAZR01052109">
    <property type="protein sequence ID" value="KKK83680.1"/>
    <property type="molecule type" value="Genomic_DNA"/>
</dbReference>
<sequence length="158" mass="18387">MREIKFRALLEFEDGFKLMLNPVIVSPGMIGFDYQLIQDALKGTKYSLEDDGVHWADEDHFDKMYDLLSGEDWFWAEDVEPMQYTGLKDKSGEGEELYHKDLIVNSSRNGGKPHIVEWSEWYAGWVGVYGGLEYLISTELHEIKKVGNIYENPELHEY</sequence>
<accession>A0A0F8ZCM6</accession>
<organism evidence="2">
    <name type="scientific">marine sediment metagenome</name>
    <dbReference type="NCBI Taxonomy" id="412755"/>
    <lineage>
        <taxon>unclassified sequences</taxon>
        <taxon>metagenomes</taxon>
        <taxon>ecological metagenomes</taxon>
    </lineage>
</organism>
<protein>
    <recommendedName>
        <fullName evidence="1">YopX protein domain-containing protein</fullName>
    </recommendedName>
</protein>
<name>A0A0F8ZCM6_9ZZZZ</name>
<evidence type="ECO:0000259" key="1">
    <source>
        <dbReference type="Pfam" id="PF09643"/>
    </source>
</evidence>
<dbReference type="AlphaFoldDB" id="A0A0F8ZCM6"/>
<reference evidence="2" key="1">
    <citation type="journal article" date="2015" name="Nature">
        <title>Complex archaea that bridge the gap between prokaryotes and eukaryotes.</title>
        <authorList>
            <person name="Spang A."/>
            <person name="Saw J.H."/>
            <person name="Jorgensen S.L."/>
            <person name="Zaremba-Niedzwiedzka K."/>
            <person name="Martijn J."/>
            <person name="Lind A.E."/>
            <person name="van Eijk R."/>
            <person name="Schleper C."/>
            <person name="Guy L."/>
            <person name="Ettema T.J."/>
        </authorList>
    </citation>
    <scope>NUCLEOTIDE SEQUENCE</scope>
</reference>
<dbReference type="Pfam" id="PF09643">
    <property type="entry name" value="YopX"/>
    <property type="match status" value="1"/>
</dbReference>
<dbReference type="InterPro" id="IPR019096">
    <property type="entry name" value="YopX_protein"/>
</dbReference>
<proteinExistence type="predicted"/>
<dbReference type="Gene3D" id="2.30.30.290">
    <property type="entry name" value="YopX-like domains"/>
    <property type="match status" value="1"/>
</dbReference>
<gene>
    <name evidence="2" type="ORF">LCGC14_2790960</name>
</gene>
<feature type="domain" description="YopX protein" evidence="1">
    <location>
        <begin position="70"/>
        <end position="155"/>
    </location>
</feature>
<evidence type="ECO:0000313" key="2">
    <source>
        <dbReference type="EMBL" id="KKK83680.1"/>
    </source>
</evidence>
<dbReference type="InterPro" id="IPR023385">
    <property type="entry name" value="YopX-like_C"/>
</dbReference>
<comment type="caution">
    <text evidence="2">The sequence shown here is derived from an EMBL/GenBank/DDBJ whole genome shotgun (WGS) entry which is preliminary data.</text>
</comment>